<feature type="compositionally biased region" description="Polar residues" evidence="1">
    <location>
        <begin position="58"/>
        <end position="74"/>
    </location>
</feature>
<dbReference type="Proteomes" id="UP000198767">
    <property type="component" value="Unassembled WGS sequence"/>
</dbReference>
<dbReference type="OrthoDB" id="7875768at2"/>
<proteinExistence type="predicted"/>
<feature type="region of interest" description="Disordered" evidence="1">
    <location>
        <begin position="52"/>
        <end position="74"/>
    </location>
</feature>
<name>A0A1G5PUZ8_9RHOB</name>
<gene>
    <name evidence="2" type="ORF">SAMN04488118_102124</name>
</gene>
<sequence>MSDPVQQADVEDVLSSIRRLVSDGSQEIVKPVSRPKSTAPRLVLTPALRVSEGVKPAASNTKTQSETNPDRPTSQVYLCEPGHRASGDTDAPWQNPEAKLFDAAGVGQPAAETSETVEHQEATIVWRPRPEREALQNAAQKAAAVVQKLAELEAASGAAPQESWEPAARTTPPFGADLTSEVTWDTESDAAEKETPSDTSAAEIIADPRELQDDVEERTIEKVAEHVEETLMDEDALREMVTDIVRQELQGALGERITRNVRKLVHREIQRALAARDLL</sequence>
<keyword evidence="3" id="KW-1185">Reference proteome</keyword>
<organism evidence="2 3">
    <name type="scientific">Epibacterium ulvae</name>
    <dbReference type="NCBI Taxonomy" id="1156985"/>
    <lineage>
        <taxon>Bacteria</taxon>
        <taxon>Pseudomonadati</taxon>
        <taxon>Pseudomonadota</taxon>
        <taxon>Alphaproteobacteria</taxon>
        <taxon>Rhodobacterales</taxon>
        <taxon>Roseobacteraceae</taxon>
        <taxon>Epibacterium</taxon>
    </lineage>
</organism>
<dbReference type="RefSeq" id="WP_090216080.1">
    <property type="nucleotide sequence ID" value="NZ_FMWG01000002.1"/>
</dbReference>
<protein>
    <submittedName>
        <fullName evidence="2">Uncharacterized protein</fullName>
    </submittedName>
</protein>
<dbReference type="STRING" id="1156985.SAMN04488118_102124"/>
<dbReference type="AlphaFoldDB" id="A0A1G5PUZ8"/>
<dbReference type="EMBL" id="FMWG01000002">
    <property type="protein sequence ID" value="SCZ53353.1"/>
    <property type="molecule type" value="Genomic_DNA"/>
</dbReference>
<evidence type="ECO:0000313" key="2">
    <source>
        <dbReference type="EMBL" id="SCZ53353.1"/>
    </source>
</evidence>
<evidence type="ECO:0000256" key="1">
    <source>
        <dbReference type="SAM" id="MobiDB-lite"/>
    </source>
</evidence>
<reference evidence="2 3" key="1">
    <citation type="submission" date="2016-10" db="EMBL/GenBank/DDBJ databases">
        <authorList>
            <person name="de Groot N.N."/>
        </authorList>
    </citation>
    <scope>NUCLEOTIDE SEQUENCE [LARGE SCALE GENOMIC DNA]</scope>
    <source>
        <strain evidence="2 3">U95</strain>
    </source>
</reference>
<accession>A0A1G5PUZ8</accession>
<evidence type="ECO:0000313" key="3">
    <source>
        <dbReference type="Proteomes" id="UP000198767"/>
    </source>
</evidence>